<proteinExistence type="predicted"/>
<accession>A0A5B7GLF7</accession>
<protein>
    <submittedName>
        <fullName evidence="2">Uncharacterized protein</fullName>
    </submittedName>
</protein>
<keyword evidence="3" id="KW-1185">Reference proteome</keyword>
<evidence type="ECO:0000313" key="2">
    <source>
        <dbReference type="EMBL" id="MPC58283.1"/>
    </source>
</evidence>
<dbReference type="AlphaFoldDB" id="A0A5B7GLF7"/>
<reference evidence="2 3" key="1">
    <citation type="submission" date="2019-05" db="EMBL/GenBank/DDBJ databases">
        <title>Another draft genome of Portunus trituberculatus and its Hox gene families provides insights of decapod evolution.</title>
        <authorList>
            <person name="Jeong J.-H."/>
            <person name="Song I."/>
            <person name="Kim S."/>
            <person name="Choi T."/>
            <person name="Kim D."/>
            <person name="Ryu S."/>
            <person name="Kim W."/>
        </authorList>
    </citation>
    <scope>NUCLEOTIDE SEQUENCE [LARGE SCALE GENOMIC DNA]</scope>
    <source>
        <tissue evidence="2">Muscle</tissue>
    </source>
</reference>
<dbReference type="Proteomes" id="UP000324222">
    <property type="component" value="Unassembled WGS sequence"/>
</dbReference>
<sequence>MYNLAPGVGTDSYTFYGHTTQSHSRDRSVLSSANTPTPPSLYVAISLQHLSHAVGRPASQHGGTFKSFNT</sequence>
<organism evidence="2 3">
    <name type="scientific">Portunus trituberculatus</name>
    <name type="common">Swimming crab</name>
    <name type="synonym">Neptunus trituberculatus</name>
    <dbReference type="NCBI Taxonomy" id="210409"/>
    <lineage>
        <taxon>Eukaryota</taxon>
        <taxon>Metazoa</taxon>
        <taxon>Ecdysozoa</taxon>
        <taxon>Arthropoda</taxon>
        <taxon>Crustacea</taxon>
        <taxon>Multicrustacea</taxon>
        <taxon>Malacostraca</taxon>
        <taxon>Eumalacostraca</taxon>
        <taxon>Eucarida</taxon>
        <taxon>Decapoda</taxon>
        <taxon>Pleocyemata</taxon>
        <taxon>Brachyura</taxon>
        <taxon>Eubrachyura</taxon>
        <taxon>Portunoidea</taxon>
        <taxon>Portunidae</taxon>
        <taxon>Portuninae</taxon>
        <taxon>Portunus</taxon>
    </lineage>
</organism>
<evidence type="ECO:0000256" key="1">
    <source>
        <dbReference type="SAM" id="MobiDB-lite"/>
    </source>
</evidence>
<comment type="caution">
    <text evidence="2">The sequence shown here is derived from an EMBL/GenBank/DDBJ whole genome shotgun (WGS) entry which is preliminary data.</text>
</comment>
<name>A0A5B7GLF7_PORTR</name>
<gene>
    <name evidence="2" type="ORF">E2C01_052279</name>
</gene>
<evidence type="ECO:0000313" key="3">
    <source>
        <dbReference type="Proteomes" id="UP000324222"/>
    </source>
</evidence>
<feature type="region of interest" description="Disordered" evidence="1">
    <location>
        <begin position="16"/>
        <end position="35"/>
    </location>
</feature>
<dbReference type="EMBL" id="VSRR010015530">
    <property type="protein sequence ID" value="MPC58283.1"/>
    <property type="molecule type" value="Genomic_DNA"/>
</dbReference>